<accession>A0AAD8ZQJ1</accession>
<protein>
    <recommendedName>
        <fullName evidence="1">Alkylated DNA repair protein AlkB homologue 8 N-terminal domain-containing protein</fullName>
    </recommendedName>
</protein>
<dbReference type="AlphaFoldDB" id="A0AAD8ZQJ1"/>
<evidence type="ECO:0000313" key="2">
    <source>
        <dbReference type="EMBL" id="KAK1802631.1"/>
    </source>
</evidence>
<dbReference type="GO" id="GO:0008168">
    <property type="term" value="F:methyltransferase activity"/>
    <property type="evidence" value="ECO:0007669"/>
    <property type="project" value="InterPro"/>
</dbReference>
<dbReference type="InterPro" id="IPR015095">
    <property type="entry name" value="AlkB_hom8_N"/>
</dbReference>
<feature type="domain" description="Alkylated DNA repair protein AlkB homologue 8 N-terminal" evidence="1">
    <location>
        <begin position="67"/>
        <end position="108"/>
    </location>
</feature>
<organism evidence="2 3">
    <name type="scientific">Electrophorus voltai</name>
    <dbReference type="NCBI Taxonomy" id="2609070"/>
    <lineage>
        <taxon>Eukaryota</taxon>
        <taxon>Metazoa</taxon>
        <taxon>Chordata</taxon>
        <taxon>Craniata</taxon>
        <taxon>Vertebrata</taxon>
        <taxon>Euteleostomi</taxon>
        <taxon>Actinopterygii</taxon>
        <taxon>Neopterygii</taxon>
        <taxon>Teleostei</taxon>
        <taxon>Ostariophysi</taxon>
        <taxon>Gymnotiformes</taxon>
        <taxon>Gymnotoidei</taxon>
        <taxon>Gymnotidae</taxon>
        <taxon>Electrophorus</taxon>
    </lineage>
</organism>
<keyword evidence="3" id="KW-1185">Reference proteome</keyword>
<gene>
    <name evidence="2" type="ORF">P4O66_004272</name>
</gene>
<evidence type="ECO:0000259" key="1">
    <source>
        <dbReference type="Pfam" id="PF09004"/>
    </source>
</evidence>
<evidence type="ECO:0000313" key="3">
    <source>
        <dbReference type="Proteomes" id="UP001239994"/>
    </source>
</evidence>
<proteinExistence type="predicted"/>
<name>A0AAD8ZQJ1_9TELE</name>
<dbReference type="Pfam" id="PF09004">
    <property type="entry name" value="ALKBH8_N"/>
    <property type="match status" value="1"/>
</dbReference>
<comment type="caution">
    <text evidence="2">The sequence shown here is derived from an EMBL/GenBank/DDBJ whole genome shotgun (WGS) entry which is preliminary data.</text>
</comment>
<dbReference type="EMBL" id="JAROKS010000006">
    <property type="protein sequence ID" value="KAK1802631.1"/>
    <property type="molecule type" value="Genomic_DNA"/>
</dbReference>
<sequence length="162" mass="18258">MHSSNHIIKFADDMTVVGLINKDNESAYREEVRARRDHSALAINGSSVEIIKNIKFLGVHLAENLTWTLNTTSIIKRAQQCLYSLRKLRKAHLPSPNLTTFYRGTIESILSSCITTWFENCTAFDRKTLQRIAEQLRSSLGSLFPPSRTSIQHAASGKLLTL</sequence>
<dbReference type="GO" id="GO:0016706">
    <property type="term" value="F:2-oxoglutarate-dependent dioxygenase activity"/>
    <property type="evidence" value="ECO:0007669"/>
    <property type="project" value="InterPro"/>
</dbReference>
<reference evidence="2" key="1">
    <citation type="submission" date="2023-03" db="EMBL/GenBank/DDBJ databases">
        <title>Electrophorus voltai genome.</title>
        <authorList>
            <person name="Bian C."/>
        </authorList>
    </citation>
    <scope>NUCLEOTIDE SEQUENCE</scope>
    <source>
        <strain evidence="2">CB-2022</strain>
        <tissue evidence="2">Muscle</tissue>
    </source>
</reference>
<dbReference type="Proteomes" id="UP001239994">
    <property type="component" value="Unassembled WGS sequence"/>
</dbReference>